<evidence type="ECO:0000313" key="2">
    <source>
        <dbReference type="EMBL" id="SDX36703.1"/>
    </source>
</evidence>
<feature type="transmembrane region" description="Helical" evidence="1">
    <location>
        <begin position="9"/>
        <end position="26"/>
    </location>
</feature>
<reference evidence="2 3" key="1">
    <citation type="submission" date="2016-10" db="EMBL/GenBank/DDBJ databases">
        <authorList>
            <person name="Varghese N."/>
            <person name="Submissions S."/>
        </authorList>
    </citation>
    <scope>NUCLEOTIDE SEQUENCE [LARGE SCALE GENOMIC DNA]</scope>
    <source>
        <strain evidence="2 3">DSM 20748</strain>
    </source>
</reference>
<gene>
    <name evidence="2" type="ORF">SAMN04488081_0301</name>
</gene>
<keyword evidence="1" id="KW-0472">Membrane</keyword>
<evidence type="ECO:0000256" key="1">
    <source>
        <dbReference type="SAM" id="Phobius"/>
    </source>
</evidence>
<accession>A0A1H3B441</accession>
<dbReference type="RefSeq" id="WP_008589575.1">
    <property type="nucleotide sequence ID" value="NZ_FNOS01000001.1"/>
</dbReference>
<evidence type="ECO:0000313" key="3">
    <source>
        <dbReference type="Proteomes" id="UP000198647"/>
    </source>
</evidence>
<organism evidence="2 3">
    <name type="scientific">Salimicrobium album</name>
    <dbReference type="NCBI Taxonomy" id="50717"/>
    <lineage>
        <taxon>Bacteria</taxon>
        <taxon>Bacillati</taxon>
        <taxon>Bacillota</taxon>
        <taxon>Bacilli</taxon>
        <taxon>Bacillales</taxon>
        <taxon>Bacillaceae</taxon>
        <taxon>Salimicrobium</taxon>
    </lineage>
</organism>
<proteinExistence type="predicted"/>
<dbReference type="Proteomes" id="UP000198647">
    <property type="component" value="Unassembled WGS sequence"/>
</dbReference>
<keyword evidence="3" id="KW-1185">Reference proteome</keyword>
<protein>
    <submittedName>
        <fullName evidence="2">Uncharacterized protein</fullName>
    </submittedName>
</protein>
<sequence length="87" mass="10039">MSILFANELIKWILFLVFLGTSYMSYQSYKDGVTGRQFTLGLLHLFISPFFAYSIGPLILGLGLIQIYMSTIQWKNKKAARLFSRIH</sequence>
<comment type="caution">
    <text evidence="2">The sequence shown here is derived from an EMBL/GenBank/DDBJ whole genome shotgun (WGS) entry which is preliminary data.</text>
</comment>
<feature type="transmembrane region" description="Helical" evidence="1">
    <location>
        <begin position="46"/>
        <end position="68"/>
    </location>
</feature>
<dbReference type="EMBL" id="FNOS01000001">
    <property type="protein sequence ID" value="SDX36703.1"/>
    <property type="molecule type" value="Genomic_DNA"/>
</dbReference>
<name>A0A1H3B441_9BACI</name>
<keyword evidence="1" id="KW-0812">Transmembrane</keyword>
<keyword evidence="1" id="KW-1133">Transmembrane helix</keyword>